<dbReference type="GO" id="GO:0070566">
    <property type="term" value="F:adenylyltransferase activity"/>
    <property type="evidence" value="ECO:0007669"/>
    <property type="project" value="TreeGrafter"/>
</dbReference>
<evidence type="ECO:0000259" key="2">
    <source>
        <dbReference type="Pfam" id="PF00501"/>
    </source>
</evidence>
<dbReference type="Proteomes" id="UP000284605">
    <property type="component" value="Unassembled WGS sequence"/>
</dbReference>
<comment type="similarity">
    <text evidence="1">Belongs to the ATP-dependent AMP-binding enzyme family.</text>
</comment>
<organism evidence="3 4">
    <name type="scientific">Oleomonas cavernae</name>
    <dbReference type="NCBI Taxonomy" id="2320859"/>
    <lineage>
        <taxon>Bacteria</taxon>
        <taxon>Pseudomonadati</taxon>
        <taxon>Pseudomonadota</taxon>
        <taxon>Alphaproteobacteria</taxon>
        <taxon>Acetobacterales</taxon>
        <taxon>Acetobacteraceae</taxon>
        <taxon>Oleomonas</taxon>
    </lineage>
</organism>
<gene>
    <name evidence="3" type="ORF">D3874_10380</name>
</gene>
<dbReference type="PANTHER" id="PTHR22754">
    <property type="entry name" value="DISCO-INTERACTING PROTEIN 2 DIP2 -RELATED"/>
    <property type="match status" value="1"/>
</dbReference>
<protein>
    <recommendedName>
        <fullName evidence="2">AMP-dependent synthetase/ligase domain-containing protein</fullName>
    </recommendedName>
</protein>
<feature type="domain" description="AMP-dependent synthetase/ligase" evidence="2">
    <location>
        <begin position="22"/>
        <end position="423"/>
    </location>
</feature>
<evidence type="ECO:0000313" key="4">
    <source>
        <dbReference type="Proteomes" id="UP000284605"/>
    </source>
</evidence>
<dbReference type="InterPro" id="IPR042099">
    <property type="entry name" value="ANL_N_sf"/>
</dbReference>
<dbReference type="GO" id="GO:0005886">
    <property type="term" value="C:plasma membrane"/>
    <property type="evidence" value="ECO:0007669"/>
    <property type="project" value="TreeGrafter"/>
</dbReference>
<dbReference type="AlphaFoldDB" id="A0A418WBP5"/>
<accession>A0A418WBP5</accession>
<proteinExistence type="inferred from homology"/>
<evidence type="ECO:0000313" key="3">
    <source>
        <dbReference type="EMBL" id="RJF87376.1"/>
    </source>
</evidence>
<dbReference type="Gene3D" id="3.30.300.30">
    <property type="match status" value="1"/>
</dbReference>
<evidence type="ECO:0000256" key="1">
    <source>
        <dbReference type="ARBA" id="ARBA00006432"/>
    </source>
</evidence>
<dbReference type="PANTHER" id="PTHR22754:SF32">
    <property type="entry name" value="DISCO-INTERACTING PROTEIN 2"/>
    <property type="match status" value="1"/>
</dbReference>
<comment type="caution">
    <text evidence="3">The sequence shown here is derived from an EMBL/GenBank/DDBJ whole genome shotgun (WGS) entry which is preliminary data.</text>
</comment>
<dbReference type="Pfam" id="PF00501">
    <property type="entry name" value="AMP-binding"/>
    <property type="match status" value="1"/>
</dbReference>
<name>A0A418WBP5_9PROT</name>
<reference evidence="3 4" key="1">
    <citation type="submission" date="2018-09" db="EMBL/GenBank/DDBJ databases">
        <authorList>
            <person name="Zhu H."/>
        </authorList>
    </citation>
    <scope>NUCLEOTIDE SEQUENCE [LARGE SCALE GENOMIC DNA]</scope>
    <source>
        <strain evidence="3 4">K1W22B-8</strain>
    </source>
</reference>
<sequence length="570" mass="62558">MCEALDRAESVGVLGMSLLASFEQHVAARPYKPFLVLYEGDRFKILSYLDLMEGARRWATAYRAQGVPARSVVVIVLKQSTDLYTSFLGAMLAGLLPSYLPFPTPKQDPKLYWQAHATLFERIRPAVAVTYAENAAALDGIAAPVGCPVIVADAQGVPRTDDGVPNVLPKQDELALLQHSSGTTGLKKGVMLTYGQIERHLTAYGRSVQFGLDDIVASWLPLYHDMGLITSFLMPLQFGASVVAMDPFEWVGEPMSILKLIERHKANYSWQPNFALAHMARTRPADFTVDLSSMKAFISTSEPCKPETFAHFMATFAPNGLRPEQVITSYGMAENVFASTQGEYGVPARPLYVDREILRTRRRAVPVAHTGAGAEGFMSCGKPIDGLEIKIAPAPEDAERDDLDGVAVGEVCIRATFLFDGYYKNVDATMGAFDKDGWYHSGDIGFLLDGEIFICGRKKEMLVIHGRNFYANDIEHAINQVPGVKPGRCVAFALYDGETGSEEAVVIVESEIADTIGVRDLKRLVKKAVYDVLELSLRKVEVMPPGWLVKSTAGKTSRSENIKKFVGSRS</sequence>
<dbReference type="InterPro" id="IPR045851">
    <property type="entry name" value="AMP-bd_C_sf"/>
</dbReference>
<dbReference type="Gene3D" id="3.40.50.12780">
    <property type="entry name" value="N-terminal domain of ligase-like"/>
    <property type="match status" value="1"/>
</dbReference>
<dbReference type="GO" id="GO:0006633">
    <property type="term" value="P:fatty acid biosynthetic process"/>
    <property type="evidence" value="ECO:0007669"/>
    <property type="project" value="TreeGrafter"/>
</dbReference>
<dbReference type="EMBL" id="QYUK01000011">
    <property type="protein sequence ID" value="RJF87376.1"/>
    <property type="molecule type" value="Genomic_DNA"/>
</dbReference>
<dbReference type="SUPFAM" id="SSF56801">
    <property type="entry name" value="Acetyl-CoA synthetase-like"/>
    <property type="match status" value="1"/>
</dbReference>
<keyword evidence="4" id="KW-1185">Reference proteome</keyword>
<dbReference type="InterPro" id="IPR000873">
    <property type="entry name" value="AMP-dep_synth/lig_dom"/>
</dbReference>